<comment type="cofactor">
    <cofactor evidence="1">
        <name>pyridoxal 5'-phosphate</name>
        <dbReference type="ChEBI" id="CHEBI:597326"/>
    </cofactor>
</comment>
<dbReference type="AlphaFoldDB" id="A0A0N8GEC1"/>
<evidence type="ECO:0000256" key="2">
    <source>
        <dbReference type="ARBA" id="ARBA00008954"/>
    </source>
</evidence>
<keyword evidence="6" id="KW-1185">Reference proteome</keyword>
<evidence type="ECO:0000313" key="6">
    <source>
        <dbReference type="Proteomes" id="UP000048984"/>
    </source>
</evidence>
<dbReference type="PANTHER" id="PTHR43094:SF1">
    <property type="entry name" value="AMINOTRANSFERASE CLASS-III"/>
    <property type="match status" value="1"/>
</dbReference>
<dbReference type="STRING" id="665126.ABB55_01790"/>
<dbReference type="GO" id="GO:0008483">
    <property type="term" value="F:transaminase activity"/>
    <property type="evidence" value="ECO:0007669"/>
    <property type="project" value="InterPro"/>
</dbReference>
<evidence type="ECO:0000256" key="1">
    <source>
        <dbReference type="ARBA" id="ARBA00001933"/>
    </source>
</evidence>
<protein>
    <recommendedName>
        <fullName evidence="7">Aminotransferase</fullName>
    </recommendedName>
</protein>
<dbReference type="Gene3D" id="3.90.1150.10">
    <property type="entry name" value="Aspartate Aminotransferase, domain 1"/>
    <property type="match status" value="1"/>
</dbReference>
<dbReference type="GO" id="GO:0030170">
    <property type="term" value="F:pyridoxal phosphate binding"/>
    <property type="evidence" value="ECO:0007669"/>
    <property type="project" value="InterPro"/>
</dbReference>
<dbReference type="NCBIfam" id="NF005685">
    <property type="entry name" value="PRK07483.1"/>
    <property type="match status" value="1"/>
</dbReference>
<evidence type="ECO:0000256" key="4">
    <source>
        <dbReference type="RuleBase" id="RU003560"/>
    </source>
</evidence>
<comment type="caution">
    <text evidence="5">The sequence shown here is derived from an EMBL/GenBank/DDBJ whole genome shotgun (WGS) entry which is preliminary data.</text>
</comment>
<dbReference type="Gene3D" id="3.40.640.10">
    <property type="entry name" value="Type I PLP-dependent aspartate aminotransferase-like (Major domain)"/>
    <property type="match status" value="1"/>
</dbReference>
<dbReference type="EMBL" id="LJYW01000001">
    <property type="protein sequence ID" value="KPL51105.1"/>
    <property type="molecule type" value="Genomic_DNA"/>
</dbReference>
<dbReference type="InterPro" id="IPR015421">
    <property type="entry name" value="PyrdxlP-dep_Trfase_major"/>
</dbReference>
<evidence type="ECO:0000313" key="5">
    <source>
        <dbReference type="EMBL" id="KPL51105.1"/>
    </source>
</evidence>
<dbReference type="InterPro" id="IPR015422">
    <property type="entry name" value="PyrdxlP-dep_Trfase_small"/>
</dbReference>
<keyword evidence="3 4" id="KW-0663">Pyridoxal phosphate</keyword>
<accession>A0A0N8GEC1</accession>
<sequence length="448" mass="47285">MTVQPKATISIAASALPKVAWGEGLSVYDTNGKRYIDGSGGPAVYCLGHGNREVNAAIAAQLDRIAHGYRYTFTSDPLEELTALVAGACGGGLTRMVFVSGGSEAVESALKIALQYHAARGDMTRRRFISRERSWHGNTLGALSISGFRERRAPYEGALIEGGALISPANAYRPPEGVAPDALPAWYAAEFEETILRIGPDAVAAFVFEPVVGAAGGVVPAPPGYAAAMRAVCDRYGVLMIADEVMCGAGRCGTWRALAHDGVEPDIMTVAKGLGGGFLPLGATVYHQRVAEPIDRVYGGVLTGHTFTGHTAACAAGVAVQTIMRRERLVERVHELGPVFMNLLRRELDGIEAVGDLRGRGFFVGVELVADRALKTPFDPAEKLYIRIRNAAFERGLICYPSGGNVDGTAGDTVILAPPYIATEAELEEIAVLFGLSLRSALAEIGAG</sequence>
<dbReference type="InterPro" id="IPR049704">
    <property type="entry name" value="Aminotrans_3_PPA_site"/>
</dbReference>
<dbReference type="CDD" id="cd00610">
    <property type="entry name" value="OAT_like"/>
    <property type="match status" value="1"/>
</dbReference>
<evidence type="ECO:0000256" key="3">
    <source>
        <dbReference type="ARBA" id="ARBA00022898"/>
    </source>
</evidence>
<gene>
    <name evidence="5" type="ORF">ABB55_01790</name>
</gene>
<evidence type="ECO:0008006" key="7">
    <source>
        <dbReference type="Google" id="ProtNLM"/>
    </source>
</evidence>
<dbReference type="InterPro" id="IPR015424">
    <property type="entry name" value="PyrdxlP-dep_Trfase"/>
</dbReference>
<dbReference type="Pfam" id="PF00202">
    <property type="entry name" value="Aminotran_3"/>
    <property type="match status" value="1"/>
</dbReference>
<name>A0A0N8GEC1_9HYPH</name>
<reference evidence="5 6" key="1">
    <citation type="submission" date="2015-09" db="EMBL/GenBank/DDBJ databases">
        <authorList>
            <consortium name="Swine Surveillance"/>
        </authorList>
    </citation>
    <scope>NUCLEOTIDE SEQUENCE [LARGE SCALE GENOMIC DNA]</scope>
    <source>
        <strain evidence="5 6">16</strain>
    </source>
</reference>
<comment type="similarity">
    <text evidence="2 4">Belongs to the class-III pyridoxal-phosphate-dependent aminotransferase family.</text>
</comment>
<dbReference type="PANTHER" id="PTHR43094">
    <property type="entry name" value="AMINOTRANSFERASE"/>
    <property type="match status" value="1"/>
</dbReference>
<dbReference type="PROSITE" id="PS00600">
    <property type="entry name" value="AA_TRANSFER_CLASS_3"/>
    <property type="match status" value="1"/>
</dbReference>
<dbReference type="Proteomes" id="UP000048984">
    <property type="component" value="Unassembled WGS sequence"/>
</dbReference>
<dbReference type="SUPFAM" id="SSF53383">
    <property type="entry name" value="PLP-dependent transferases"/>
    <property type="match status" value="1"/>
</dbReference>
<dbReference type="InterPro" id="IPR005814">
    <property type="entry name" value="Aminotrans_3"/>
</dbReference>
<proteinExistence type="inferred from homology"/>
<reference evidence="5 6" key="2">
    <citation type="submission" date="2015-10" db="EMBL/GenBank/DDBJ databases">
        <title>Draft Genome Sequence of Prosthecomicrobium hirschii ATCC 27832.</title>
        <authorList>
            <person name="Daniel J."/>
            <person name="Givan S.A."/>
            <person name="Brun Y.V."/>
            <person name="Brown P.J."/>
        </authorList>
    </citation>
    <scope>NUCLEOTIDE SEQUENCE [LARGE SCALE GENOMIC DNA]</scope>
    <source>
        <strain evidence="5 6">16</strain>
    </source>
</reference>
<dbReference type="RefSeq" id="WP_054357268.1">
    <property type="nucleotide sequence ID" value="NZ_LJYW01000001.1"/>
</dbReference>
<organism evidence="5 6">
    <name type="scientific">Prosthecodimorpha hirschii</name>
    <dbReference type="NCBI Taxonomy" id="665126"/>
    <lineage>
        <taxon>Bacteria</taxon>
        <taxon>Pseudomonadati</taxon>
        <taxon>Pseudomonadota</taxon>
        <taxon>Alphaproteobacteria</taxon>
        <taxon>Hyphomicrobiales</taxon>
        <taxon>Ancalomicrobiaceae</taxon>
        <taxon>Prosthecodimorpha</taxon>
    </lineage>
</organism>
<dbReference type="GO" id="GO:0005829">
    <property type="term" value="C:cytosol"/>
    <property type="evidence" value="ECO:0007669"/>
    <property type="project" value="TreeGrafter"/>
</dbReference>